<name>A0ACC2U416_9FUNG</name>
<organism evidence="1 2">
    <name type="scientific">Entomophthora muscae</name>
    <dbReference type="NCBI Taxonomy" id="34485"/>
    <lineage>
        <taxon>Eukaryota</taxon>
        <taxon>Fungi</taxon>
        <taxon>Fungi incertae sedis</taxon>
        <taxon>Zoopagomycota</taxon>
        <taxon>Entomophthoromycotina</taxon>
        <taxon>Entomophthoromycetes</taxon>
        <taxon>Entomophthorales</taxon>
        <taxon>Entomophthoraceae</taxon>
        <taxon>Entomophthora</taxon>
    </lineage>
</organism>
<gene>
    <name evidence="1" type="ORF">DSO57_1011353</name>
</gene>
<evidence type="ECO:0000313" key="2">
    <source>
        <dbReference type="Proteomes" id="UP001165960"/>
    </source>
</evidence>
<protein>
    <submittedName>
        <fullName evidence="1">Uncharacterized protein</fullName>
    </submittedName>
</protein>
<evidence type="ECO:0000313" key="1">
    <source>
        <dbReference type="EMBL" id="KAJ9081759.1"/>
    </source>
</evidence>
<proteinExistence type="predicted"/>
<dbReference type="EMBL" id="QTSX02001459">
    <property type="protein sequence ID" value="KAJ9081759.1"/>
    <property type="molecule type" value="Genomic_DNA"/>
</dbReference>
<dbReference type="Proteomes" id="UP001165960">
    <property type="component" value="Unassembled WGS sequence"/>
</dbReference>
<reference evidence="1" key="1">
    <citation type="submission" date="2022-04" db="EMBL/GenBank/DDBJ databases">
        <title>Genome of the entomopathogenic fungus Entomophthora muscae.</title>
        <authorList>
            <person name="Elya C."/>
            <person name="Lovett B.R."/>
            <person name="Lee E."/>
            <person name="Macias A.M."/>
            <person name="Hajek A.E."/>
            <person name="De Bivort B.L."/>
            <person name="Kasson M.T."/>
            <person name="De Fine Licht H.H."/>
            <person name="Stajich J.E."/>
        </authorList>
    </citation>
    <scope>NUCLEOTIDE SEQUENCE</scope>
    <source>
        <strain evidence="1">Berkeley</strain>
    </source>
</reference>
<sequence length="506" mass="56583">MTHIENDKDSISIITYYTQNASCKGLNQQKQIFDDFFDLICSPNFTKLSEQAQFSAITCIKGLLTNYDSVTLGVSNTDRLEAICCLAGLQPDNKNQDNLLTREALKCLANILLVAQELRSVFHVLSSAPLILERLSKVEDSYSTDALFLYSRILFLSTAEPSVFLIKTVLNHDFDKVALKVLSKLENQPSAQGKKEYSIELYFTEILKVVFSLLVNFSKSFALQDAEPFSDGDPSNFILEKFRSLFFPLLRLVSLERKPIPDQIFVNTLPILVNFPSEDFLNIELSSDMSMLFFCEQLLKGVLAVVKANEFCMDTESDYERIIPHIMLLKFISCGSLAIKKVVSDALLPSKSDRLRPIGEGDSPTARLAAVLKATSFSSFKGALCELFYTLCNNDADTMSKTFGYGNVAGFLMSKGVSSQASDSTSTYYDKGSGEDTNPITGQLRSAELCLKPELMTEEEELHEAERLFVLFERMKRNPAIQISNPVEEAFHAGKFADLKIEEESD</sequence>
<comment type="caution">
    <text evidence="1">The sequence shown here is derived from an EMBL/GenBank/DDBJ whole genome shotgun (WGS) entry which is preliminary data.</text>
</comment>
<accession>A0ACC2U416</accession>
<keyword evidence="2" id="KW-1185">Reference proteome</keyword>